<evidence type="ECO:0000313" key="1">
    <source>
        <dbReference type="EMBL" id="RJE18656.1"/>
    </source>
</evidence>
<accession>A0A3A2Z720</accession>
<protein>
    <submittedName>
        <fullName evidence="1">Uncharacterized protein</fullName>
    </submittedName>
</protein>
<dbReference type="EMBL" id="MVGC01000514">
    <property type="protein sequence ID" value="RJE18656.1"/>
    <property type="molecule type" value="Genomic_DNA"/>
</dbReference>
<comment type="caution">
    <text evidence="1">The sequence shown here is derived from an EMBL/GenBank/DDBJ whole genome shotgun (WGS) entry which is preliminary data.</text>
</comment>
<sequence length="81" mass="9301">MIQRFGYQGFNHAIEDVARYSVLTLNSNQYSDQYPNLVNQTKNTSFSGNRGKVLEHPLIGLVQDTLFPKATQEQFAYWDDA</sequence>
<organism evidence="1 2">
    <name type="scientific">Aspergillus sclerotialis</name>
    <dbReference type="NCBI Taxonomy" id="2070753"/>
    <lineage>
        <taxon>Eukaryota</taxon>
        <taxon>Fungi</taxon>
        <taxon>Dikarya</taxon>
        <taxon>Ascomycota</taxon>
        <taxon>Pezizomycotina</taxon>
        <taxon>Eurotiomycetes</taxon>
        <taxon>Eurotiomycetidae</taxon>
        <taxon>Eurotiales</taxon>
        <taxon>Aspergillaceae</taxon>
        <taxon>Aspergillus</taxon>
        <taxon>Aspergillus subgen. Polypaecilum</taxon>
    </lineage>
</organism>
<gene>
    <name evidence="1" type="ORF">PHISCL_09006</name>
</gene>
<evidence type="ECO:0000313" key="2">
    <source>
        <dbReference type="Proteomes" id="UP000266188"/>
    </source>
</evidence>
<reference evidence="2" key="1">
    <citation type="submission" date="2017-02" db="EMBL/GenBank/DDBJ databases">
        <authorList>
            <person name="Tafer H."/>
            <person name="Lopandic K."/>
        </authorList>
    </citation>
    <scope>NUCLEOTIDE SEQUENCE [LARGE SCALE GENOMIC DNA]</scope>
    <source>
        <strain evidence="2">CBS 366.77</strain>
    </source>
</reference>
<proteinExistence type="predicted"/>
<name>A0A3A2Z720_9EURO</name>
<keyword evidence="2" id="KW-1185">Reference proteome</keyword>
<dbReference type="AlphaFoldDB" id="A0A3A2Z720"/>
<dbReference type="Proteomes" id="UP000266188">
    <property type="component" value="Unassembled WGS sequence"/>
</dbReference>